<evidence type="ECO:0000313" key="2">
    <source>
        <dbReference type="Proteomes" id="UP000637423"/>
    </source>
</evidence>
<comment type="caution">
    <text evidence="1">The sequence shown here is derived from an EMBL/GenBank/DDBJ whole genome shotgun (WGS) entry which is preliminary data.</text>
</comment>
<accession>A0A916UVL0</accession>
<dbReference type="Proteomes" id="UP000637423">
    <property type="component" value="Unassembled WGS sequence"/>
</dbReference>
<sequence length="72" mass="7936">MEAFMLGFMVSREGFNGELFNEELAPSGVHPDGGEISEFRQLAASMPEFVRLQQAGIRLLVDGNLLNHDELG</sequence>
<reference evidence="1" key="2">
    <citation type="submission" date="2020-09" db="EMBL/GenBank/DDBJ databases">
        <authorList>
            <person name="Sun Q."/>
            <person name="Zhou Y."/>
        </authorList>
    </citation>
    <scope>NUCLEOTIDE SEQUENCE</scope>
    <source>
        <strain evidence="1">CGMCC 1.10998</strain>
    </source>
</reference>
<name>A0A916UVL0_9BURK</name>
<organism evidence="1 2">
    <name type="scientific">Undibacterium terreum</name>
    <dbReference type="NCBI Taxonomy" id="1224302"/>
    <lineage>
        <taxon>Bacteria</taxon>
        <taxon>Pseudomonadati</taxon>
        <taxon>Pseudomonadota</taxon>
        <taxon>Betaproteobacteria</taxon>
        <taxon>Burkholderiales</taxon>
        <taxon>Oxalobacteraceae</taxon>
        <taxon>Undibacterium</taxon>
    </lineage>
</organism>
<reference evidence="1" key="1">
    <citation type="journal article" date="2014" name="Int. J. Syst. Evol. Microbiol.">
        <title>Complete genome sequence of Corynebacterium casei LMG S-19264T (=DSM 44701T), isolated from a smear-ripened cheese.</title>
        <authorList>
            <consortium name="US DOE Joint Genome Institute (JGI-PGF)"/>
            <person name="Walter F."/>
            <person name="Albersmeier A."/>
            <person name="Kalinowski J."/>
            <person name="Ruckert C."/>
        </authorList>
    </citation>
    <scope>NUCLEOTIDE SEQUENCE</scope>
    <source>
        <strain evidence="1">CGMCC 1.10998</strain>
    </source>
</reference>
<dbReference type="EMBL" id="BMED01000005">
    <property type="protein sequence ID" value="GGC90689.1"/>
    <property type="molecule type" value="Genomic_DNA"/>
</dbReference>
<proteinExistence type="predicted"/>
<gene>
    <name evidence="1" type="ORF">GCM10011396_42420</name>
</gene>
<evidence type="ECO:0000313" key="1">
    <source>
        <dbReference type="EMBL" id="GGC90689.1"/>
    </source>
</evidence>
<dbReference type="AlphaFoldDB" id="A0A916UVL0"/>
<protein>
    <submittedName>
        <fullName evidence="1">Uncharacterized protein</fullName>
    </submittedName>
</protein>
<keyword evidence="2" id="KW-1185">Reference proteome</keyword>